<feature type="compositionally biased region" description="Basic residues" evidence="6">
    <location>
        <begin position="413"/>
        <end position="422"/>
    </location>
</feature>
<accession>A0A8X8W3L6</accession>
<evidence type="ECO:0000313" key="7">
    <source>
        <dbReference type="EMBL" id="KAG6387121.1"/>
    </source>
</evidence>
<feature type="compositionally biased region" description="Basic and acidic residues" evidence="6">
    <location>
        <begin position="395"/>
        <end position="404"/>
    </location>
</feature>
<name>A0A8X8W3L6_SALSN</name>
<dbReference type="PANTHER" id="PTHR17204:SF26">
    <property type="entry name" value="PRE-MRNA-PROCESSING FACTOR 39-2"/>
    <property type="match status" value="1"/>
</dbReference>
<sequence length="442" mass="48835">MVQTVPEIHLFDARFKEHIGDAHGARAALALCDPKTDSNFIESIAAQANLERRLGNFAAASATYEKALKKPREKQKPRLLPTLYLHFSRLTFLELVKFAMIHEGASHLNIINSVIADAISPGLDENEGLDAKDRENLSCMFLEFVNLCGTLHDIKEAWNRHVKLFPQSLRLKTLSKHPAPGSYPIGSTRDKKGKYDHHVLSRPSTNRCNQLHGEEQLPESPVPLVDQSSNTKEKLQLLSTKEVLSNVDESRDSEPATVSCQSREDRLGPMVVAAEFSDHATGNALTVCDSGRDFSSQSRGDVPGPMDVSAELGMQSKEDEVGKSIDTTESIEACQSSLPNVQPELDHELNQSKCPASSDHNSLKSQEKESRELIPMTCDEYETSPKSIHSVDSLKVHGESERDGSITWSKLPNMHRHGSKSKTKLKIGSLSYNNLPSLVAIN</sequence>
<proteinExistence type="predicted"/>
<dbReference type="GO" id="GO:0000395">
    <property type="term" value="P:mRNA 5'-splice site recognition"/>
    <property type="evidence" value="ECO:0007669"/>
    <property type="project" value="TreeGrafter"/>
</dbReference>
<dbReference type="InterPro" id="IPR011990">
    <property type="entry name" value="TPR-like_helical_dom_sf"/>
</dbReference>
<feature type="compositionally biased region" description="Basic and acidic residues" evidence="6">
    <location>
        <begin position="361"/>
        <end position="372"/>
    </location>
</feature>
<evidence type="ECO:0000256" key="6">
    <source>
        <dbReference type="SAM" id="MobiDB-lite"/>
    </source>
</evidence>
<keyword evidence="8" id="KW-1185">Reference proteome</keyword>
<feature type="region of interest" description="Disordered" evidence="6">
    <location>
        <begin position="345"/>
        <end position="373"/>
    </location>
</feature>
<dbReference type="Gene3D" id="1.25.40.10">
    <property type="entry name" value="Tetratricopeptide repeat domain"/>
    <property type="match status" value="1"/>
</dbReference>
<dbReference type="GO" id="GO:0005685">
    <property type="term" value="C:U1 snRNP"/>
    <property type="evidence" value="ECO:0007669"/>
    <property type="project" value="TreeGrafter"/>
</dbReference>
<dbReference type="Proteomes" id="UP000298416">
    <property type="component" value="Unassembled WGS sequence"/>
</dbReference>
<keyword evidence="4" id="KW-0508">mRNA splicing</keyword>
<evidence type="ECO:0000256" key="5">
    <source>
        <dbReference type="ARBA" id="ARBA00023242"/>
    </source>
</evidence>
<evidence type="ECO:0000256" key="4">
    <source>
        <dbReference type="ARBA" id="ARBA00023187"/>
    </source>
</evidence>
<keyword evidence="2" id="KW-0507">mRNA processing</keyword>
<dbReference type="GO" id="GO:0030627">
    <property type="term" value="F:pre-mRNA 5'-splice site binding"/>
    <property type="evidence" value="ECO:0007669"/>
    <property type="project" value="TreeGrafter"/>
</dbReference>
<dbReference type="GO" id="GO:0071004">
    <property type="term" value="C:U2-type prespliceosome"/>
    <property type="evidence" value="ECO:0007669"/>
    <property type="project" value="TreeGrafter"/>
</dbReference>
<organism evidence="7">
    <name type="scientific">Salvia splendens</name>
    <name type="common">Scarlet sage</name>
    <dbReference type="NCBI Taxonomy" id="180675"/>
    <lineage>
        <taxon>Eukaryota</taxon>
        <taxon>Viridiplantae</taxon>
        <taxon>Streptophyta</taxon>
        <taxon>Embryophyta</taxon>
        <taxon>Tracheophyta</taxon>
        <taxon>Spermatophyta</taxon>
        <taxon>Magnoliopsida</taxon>
        <taxon>eudicotyledons</taxon>
        <taxon>Gunneridae</taxon>
        <taxon>Pentapetalae</taxon>
        <taxon>asterids</taxon>
        <taxon>lamiids</taxon>
        <taxon>Lamiales</taxon>
        <taxon>Lamiaceae</taxon>
        <taxon>Nepetoideae</taxon>
        <taxon>Mentheae</taxon>
        <taxon>Salviinae</taxon>
        <taxon>Salvia</taxon>
        <taxon>Salvia subgen. Calosphace</taxon>
        <taxon>core Calosphace</taxon>
    </lineage>
</organism>
<evidence type="ECO:0000256" key="2">
    <source>
        <dbReference type="ARBA" id="ARBA00022664"/>
    </source>
</evidence>
<feature type="compositionally biased region" description="Polar residues" evidence="6">
    <location>
        <begin position="351"/>
        <end position="360"/>
    </location>
</feature>
<comment type="subcellular location">
    <subcellularLocation>
        <location evidence="1">Nucleus</location>
    </subcellularLocation>
</comment>
<comment type="caution">
    <text evidence="7">The sequence shown here is derived from an EMBL/GenBank/DDBJ whole genome shotgun (WGS) entry which is preliminary data.</text>
</comment>
<gene>
    <name evidence="7" type="ORF">SASPL_152306</name>
</gene>
<dbReference type="AlphaFoldDB" id="A0A8X8W3L6"/>
<keyword evidence="5" id="KW-0539">Nucleus</keyword>
<feature type="region of interest" description="Disordered" evidence="6">
    <location>
        <begin position="395"/>
        <end position="422"/>
    </location>
</feature>
<reference evidence="7" key="1">
    <citation type="submission" date="2018-01" db="EMBL/GenBank/DDBJ databases">
        <authorList>
            <person name="Mao J.F."/>
        </authorList>
    </citation>
    <scope>NUCLEOTIDE SEQUENCE</scope>
    <source>
        <strain evidence="7">Huo1</strain>
        <tissue evidence="7">Leaf</tissue>
    </source>
</reference>
<dbReference type="EMBL" id="PNBA02000021">
    <property type="protein sequence ID" value="KAG6387121.1"/>
    <property type="molecule type" value="Genomic_DNA"/>
</dbReference>
<dbReference type="SUPFAM" id="SSF48452">
    <property type="entry name" value="TPR-like"/>
    <property type="match status" value="1"/>
</dbReference>
<reference evidence="7" key="2">
    <citation type="submission" date="2020-08" db="EMBL/GenBank/DDBJ databases">
        <title>Plant Genome Project.</title>
        <authorList>
            <person name="Zhang R.-G."/>
        </authorList>
    </citation>
    <scope>NUCLEOTIDE SEQUENCE</scope>
    <source>
        <strain evidence="7">Huo1</strain>
        <tissue evidence="7">Leaf</tissue>
    </source>
</reference>
<keyword evidence="3" id="KW-0677">Repeat</keyword>
<dbReference type="GO" id="GO:0000243">
    <property type="term" value="C:commitment complex"/>
    <property type="evidence" value="ECO:0007669"/>
    <property type="project" value="TreeGrafter"/>
</dbReference>
<dbReference type="PANTHER" id="PTHR17204">
    <property type="entry name" value="PRE-MRNA PROCESSING PROTEIN PRP39-RELATED"/>
    <property type="match status" value="1"/>
</dbReference>
<evidence type="ECO:0000313" key="8">
    <source>
        <dbReference type="Proteomes" id="UP000298416"/>
    </source>
</evidence>
<evidence type="ECO:0000256" key="1">
    <source>
        <dbReference type="ARBA" id="ARBA00004123"/>
    </source>
</evidence>
<protein>
    <submittedName>
        <fullName evidence="7">Uncharacterized protein</fullName>
    </submittedName>
</protein>
<evidence type="ECO:0000256" key="3">
    <source>
        <dbReference type="ARBA" id="ARBA00022737"/>
    </source>
</evidence>